<keyword evidence="4" id="KW-0676">Redox-active center</keyword>
<dbReference type="RefSeq" id="WP_377812752.1">
    <property type="nucleotide sequence ID" value="NZ_JBHRSJ010000004.1"/>
</dbReference>
<evidence type="ECO:0000256" key="1">
    <source>
        <dbReference type="ARBA" id="ARBA00004196"/>
    </source>
</evidence>
<keyword evidence="5" id="KW-0472">Membrane</keyword>
<dbReference type="InterPro" id="IPR017937">
    <property type="entry name" value="Thioredoxin_CS"/>
</dbReference>
<reference evidence="8" key="1">
    <citation type="journal article" date="2019" name="Int. J. Syst. Evol. Microbiol.">
        <title>The Global Catalogue of Microorganisms (GCM) 10K type strain sequencing project: providing services to taxonomists for standard genome sequencing and annotation.</title>
        <authorList>
            <consortium name="The Broad Institute Genomics Platform"/>
            <consortium name="The Broad Institute Genome Sequencing Center for Infectious Disease"/>
            <person name="Wu L."/>
            <person name="Ma J."/>
        </authorList>
    </citation>
    <scope>NUCLEOTIDE SEQUENCE [LARGE SCALE GENOMIC DNA]</scope>
    <source>
        <strain evidence="8">KCTC 62195</strain>
    </source>
</reference>
<dbReference type="SUPFAM" id="SSF52833">
    <property type="entry name" value="Thioredoxin-like"/>
    <property type="match status" value="1"/>
</dbReference>
<feature type="transmembrane region" description="Helical" evidence="5">
    <location>
        <begin position="43"/>
        <end position="63"/>
    </location>
</feature>
<dbReference type="Gene3D" id="3.40.30.10">
    <property type="entry name" value="Glutaredoxin"/>
    <property type="match status" value="1"/>
</dbReference>
<feature type="transmembrane region" description="Helical" evidence="5">
    <location>
        <begin position="109"/>
        <end position="130"/>
    </location>
</feature>
<evidence type="ECO:0000313" key="7">
    <source>
        <dbReference type="EMBL" id="MFC2971172.1"/>
    </source>
</evidence>
<evidence type="ECO:0000256" key="5">
    <source>
        <dbReference type="SAM" id="Phobius"/>
    </source>
</evidence>
<dbReference type="PROSITE" id="PS00194">
    <property type="entry name" value="THIOREDOXIN_1"/>
    <property type="match status" value="1"/>
</dbReference>
<dbReference type="EMBL" id="JBHRSJ010000004">
    <property type="protein sequence ID" value="MFC2971172.1"/>
    <property type="molecule type" value="Genomic_DNA"/>
</dbReference>
<dbReference type="Proteomes" id="UP001595457">
    <property type="component" value="Unassembled WGS sequence"/>
</dbReference>
<comment type="caution">
    <text evidence="7">The sequence shown here is derived from an EMBL/GenBank/DDBJ whole genome shotgun (WGS) entry which is preliminary data.</text>
</comment>
<dbReference type="PANTHER" id="PTHR42852">
    <property type="entry name" value="THIOL:DISULFIDE INTERCHANGE PROTEIN DSBE"/>
    <property type="match status" value="1"/>
</dbReference>
<keyword evidence="3" id="KW-1015">Disulfide bond</keyword>
<dbReference type="CDD" id="cd02966">
    <property type="entry name" value="TlpA_like_family"/>
    <property type="match status" value="1"/>
</dbReference>
<dbReference type="PROSITE" id="PS51352">
    <property type="entry name" value="THIOREDOXIN_2"/>
    <property type="match status" value="1"/>
</dbReference>
<dbReference type="Pfam" id="PF08534">
    <property type="entry name" value="Redoxin"/>
    <property type="match status" value="1"/>
</dbReference>
<sequence length="280" mass="30149">MLSLSAGPLALGLAPLLLLASLLLASLVGWWTARRGGSDPQSVLFNLLLLGLLAARGGFVVRYWPDYRLDPWQIIDPRDGGFLAWPGVLAVLLAASLRAWRNPALRRSLGVALGCGLLCWGLGSLALQLYERSASLPDLVLQDAAGRPVRLADYRGRPLVVNLWASWCPPCRREMSVLRQAQGERGDLTFLFVNQAEQPSAVEGFLASQAPGLRNVLYDGNGRVARAVGAGALPTTLFYDAEGRLLGSRLGELSRGSLARHLEAFGPADAPVHPVRSTER</sequence>
<feature type="transmembrane region" description="Helical" evidence="5">
    <location>
        <begin position="6"/>
        <end position="31"/>
    </location>
</feature>
<comment type="subcellular location">
    <subcellularLocation>
        <location evidence="1">Cell envelope</location>
    </subcellularLocation>
</comment>
<dbReference type="InterPro" id="IPR050553">
    <property type="entry name" value="Thioredoxin_ResA/DsbE_sf"/>
</dbReference>
<dbReference type="InterPro" id="IPR013766">
    <property type="entry name" value="Thioredoxin_domain"/>
</dbReference>
<keyword evidence="2" id="KW-0201">Cytochrome c-type biogenesis</keyword>
<feature type="transmembrane region" description="Helical" evidence="5">
    <location>
        <begin position="83"/>
        <end position="100"/>
    </location>
</feature>
<keyword evidence="5" id="KW-0812">Transmembrane</keyword>
<evidence type="ECO:0000259" key="6">
    <source>
        <dbReference type="PROSITE" id="PS51352"/>
    </source>
</evidence>
<organism evidence="7 8">
    <name type="scientific">Azotobacter bryophylli</name>
    <dbReference type="NCBI Taxonomy" id="1986537"/>
    <lineage>
        <taxon>Bacteria</taxon>
        <taxon>Pseudomonadati</taxon>
        <taxon>Pseudomonadota</taxon>
        <taxon>Gammaproteobacteria</taxon>
        <taxon>Pseudomonadales</taxon>
        <taxon>Pseudomonadaceae</taxon>
        <taxon>Azotobacter</taxon>
    </lineage>
</organism>
<gene>
    <name evidence="7" type="ORF">ACFOJE_02935</name>
</gene>
<name>A0ABV7AQY7_9GAMM</name>
<dbReference type="InterPro" id="IPR013740">
    <property type="entry name" value="Redoxin"/>
</dbReference>
<evidence type="ECO:0000256" key="4">
    <source>
        <dbReference type="ARBA" id="ARBA00023284"/>
    </source>
</evidence>
<dbReference type="EC" id="2.4.99.-" evidence="7"/>
<dbReference type="PANTHER" id="PTHR42852:SF6">
    <property type="entry name" value="THIOL:DISULFIDE INTERCHANGE PROTEIN DSBE"/>
    <property type="match status" value="1"/>
</dbReference>
<dbReference type="Pfam" id="PF01790">
    <property type="entry name" value="LGT"/>
    <property type="match status" value="1"/>
</dbReference>
<keyword evidence="7" id="KW-0808">Transferase</keyword>
<keyword evidence="8" id="KW-1185">Reference proteome</keyword>
<dbReference type="InterPro" id="IPR036249">
    <property type="entry name" value="Thioredoxin-like_sf"/>
</dbReference>
<keyword evidence="5" id="KW-1133">Transmembrane helix</keyword>
<keyword evidence="7" id="KW-0328">Glycosyltransferase</keyword>
<protein>
    <submittedName>
        <fullName evidence="7">Prolipoprotein diacylglyceryl transferase family protein</fullName>
        <ecNumber evidence="7">2.4.99.-</ecNumber>
    </submittedName>
</protein>
<evidence type="ECO:0000313" key="8">
    <source>
        <dbReference type="Proteomes" id="UP001595457"/>
    </source>
</evidence>
<dbReference type="InterPro" id="IPR001640">
    <property type="entry name" value="Lgt"/>
</dbReference>
<feature type="domain" description="Thioredoxin" evidence="6">
    <location>
        <begin position="130"/>
        <end position="267"/>
    </location>
</feature>
<dbReference type="GO" id="GO:0016757">
    <property type="term" value="F:glycosyltransferase activity"/>
    <property type="evidence" value="ECO:0007669"/>
    <property type="project" value="UniProtKB-KW"/>
</dbReference>
<accession>A0ABV7AQY7</accession>
<proteinExistence type="predicted"/>
<evidence type="ECO:0000256" key="3">
    <source>
        <dbReference type="ARBA" id="ARBA00023157"/>
    </source>
</evidence>
<evidence type="ECO:0000256" key="2">
    <source>
        <dbReference type="ARBA" id="ARBA00022748"/>
    </source>
</evidence>